<dbReference type="RefSeq" id="XP_002431823.1">
    <property type="nucleotide sequence ID" value="XM_002431778.1"/>
</dbReference>
<evidence type="ECO:0000259" key="6">
    <source>
        <dbReference type="SMART" id="SM00322"/>
    </source>
</evidence>
<feature type="region of interest" description="Disordered" evidence="5">
    <location>
        <begin position="467"/>
        <end position="511"/>
    </location>
</feature>
<dbReference type="CDD" id="cd22397">
    <property type="entry name" value="KH-I_FUBP_rpt2"/>
    <property type="match status" value="1"/>
</dbReference>
<comment type="subcellular location">
    <subcellularLocation>
        <location evidence="1">Nucleus</location>
    </subcellularLocation>
</comment>
<feature type="compositionally biased region" description="Low complexity" evidence="5">
    <location>
        <begin position="641"/>
        <end position="696"/>
    </location>
</feature>
<dbReference type="SMART" id="SM00322">
    <property type="entry name" value="KH"/>
    <property type="match status" value="4"/>
</dbReference>
<dbReference type="GO" id="GO:0006355">
    <property type="term" value="P:regulation of DNA-templated transcription"/>
    <property type="evidence" value="ECO:0007669"/>
    <property type="project" value="InterPro"/>
</dbReference>
<feature type="domain" description="K Homology" evidence="6">
    <location>
        <begin position="263"/>
        <end position="334"/>
    </location>
</feature>
<feature type="domain" description="K Homology" evidence="6">
    <location>
        <begin position="43"/>
        <end position="112"/>
    </location>
</feature>
<dbReference type="InParanoid" id="E0W0C9"/>
<dbReference type="PANTHER" id="PTHR10288">
    <property type="entry name" value="KH DOMAIN CONTAINING RNA BINDING PROTEIN"/>
    <property type="match status" value="1"/>
</dbReference>
<dbReference type="InterPro" id="IPR004087">
    <property type="entry name" value="KH_dom"/>
</dbReference>
<dbReference type="InterPro" id="IPR015096">
    <property type="entry name" value="FUBP_C"/>
</dbReference>
<feature type="region of interest" description="Disordered" evidence="5">
    <location>
        <begin position="566"/>
        <end position="601"/>
    </location>
</feature>
<feature type="region of interest" description="Disordered" evidence="5">
    <location>
        <begin position="120"/>
        <end position="147"/>
    </location>
</feature>
<dbReference type="GO" id="GO:0016787">
    <property type="term" value="F:hydrolase activity"/>
    <property type="evidence" value="ECO:0007669"/>
    <property type="project" value="UniProtKB-KW"/>
</dbReference>
<keyword evidence="7" id="KW-0378">Hydrolase</keyword>
<dbReference type="InterPro" id="IPR004088">
    <property type="entry name" value="KH_dom_type_1"/>
</dbReference>
<dbReference type="Pfam" id="PF09005">
    <property type="entry name" value="FUBP_C"/>
    <property type="match status" value="2"/>
</dbReference>
<keyword evidence="2" id="KW-0677">Repeat</keyword>
<dbReference type="CTD" id="8234604"/>
<feature type="compositionally biased region" description="Low complexity" evidence="5">
    <location>
        <begin position="578"/>
        <end position="601"/>
    </location>
</feature>
<keyword evidence="4" id="KW-0694">RNA-binding</keyword>
<evidence type="ECO:0000256" key="3">
    <source>
        <dbReference type="ARBA" id="ARBA00023242"/>
    </source>
</evidence>
<sequence length="708" mass="76189">MSEFASTGGQTNVPQSTAYAAAVQRARESRPASSAGTGFSNEGVFSEEIMVPDKIVGLIIGRGGEQITRLQFESGCKIQMERSRGTVERQCTLTGTREAINRAREMVMNIVSTLIRNENFGSGGSGNNNNNGNDSFSHPPFHQNQNSVPQGQAFAEIMIPGPKVGLVIGKGGETIKHLQDTTGARMVVVQDSNSQDYEKPLRITGTQQQVDHAKDLVYQMIADKDVGSGDRRNRADRSHFNSAGPPSGPNNFSNEFDNNSQPGGGVIEILVPRAAVGVVIGKGGEMIKKIQSSTGAKLQFEQGRDDGPGDRKCILTGKPEQCEDAREKVIELIDSVQRRDDRREPGRTGRNDRNDRDRRGQSAGDFDRQAGRNERWNSRDRSERNEITFAVPANRAGFVIGKGGEKIKQINAQCGAYCEIDRKLSSVNPAEKVFVIRGTPEQIEEAKRLIIEYSGIEDYYGVGSGGGGNSGGNGNNNSHHQLPITSTAYPNQGGFQPQGWGGPNSNSYQWGGVVQSAGAESNQSQVPINPVNGQPDYTLQWVEYYRSIGMVREAEMIEQQAKSNKMMGNANPAQPGSNTQNMNATAPAQQAAGNPQANGAQPDYSAQWAEYYRSIGKVKEAEAIEAQIKAKAAGGMATVNPQAPSQPSQQQPGQMMATAAQQPAQFNQFSGFQQQGNPAPYYGAPGQGPPYGNYPGYPGGYGQGGSEN</sequence>
<keyword evidence="9" id="KW-1185">Reference proteome</keyword>
<feature type="compositionally biased region" description="Polar residues" evidence="5">
    <location>
        <begin position="31"/>
        <end position="40"/>
    </location>
</feature>
<accession>E0W0C9</accession>
<dbReference type="EnsemblMetazoa" id="PHUM550050-RA">
    <property type="protein sequence ID" value="PHUM550050-PA"/>
    <property type="gene ID" value="PHUM550050"/>
</dbReference>
<feature type="region of interest" description="Disordered" evidence="5">
    <location>
        <begin position="1"/>
        <end position="40"/>
    </location>
</feature>
<feature type="region of interest" description="Disordered" evidence="5">
    <location>
        <begin position="333"/>
        <end position="382"/>
    </location>
</feature>
<dbReference type="InterPro" id="IPR036612">
    <property type="entry name" value="KH_dom_type_1_sf"/>
</dbReference>
<evidence type="ECO:0000256" key="4">
    <source>
        <dbReference type="PROSITE-ProRule" id="PRU00117"/>
    </source>
</evidence>
<protein>
    <submittedName>
        <fullName evidence="7 8">Far upstream fuse binding protein, putative</fullName>
        <ecNumber evidence="7">3.1.2.15</ecNumber>
    </submittedName>
</protein>
<dbReference type="GO" id="GO:0003723">
    <property type="term" value="F:RNA binding"/>
    <property type="evidence" value="ECO:0007669"/>
    <property type="project" value="UniProtKB-UniRule"/>
</dbReference>
<dbReference type="Proteomes" id="UP000009046">
    <property type="component" value="Unassembled WGS sequence"/>
</dbReference>
<feature type="region of interest" description="Disordered" evidence="5">
    <location>
        <begin position="293"/>
        <end position="318"/>
    </location>
</feature>
<dbReference type="VEuPathDB" id="VectorBase:PHUM550050"/>
<dbReference type="FunCoup" id="E0W0C9">
    <property type="interactions" value="2505"/>
</dbReference>
<feature type="compositionally biased region" description="Polar residues" evidence="5">
    <location>
        <begin position="249"/>
        <end position="259"/>
    </location>
</feature>
<dbReference type="CDD" id="cd22396">
    <property type="entry name" value="KH-I_FUBP_rpt1"/>
    <property type="match status" value="1"/>
</dbReference>
<evidence type="ECO:0000256" key="2">
    <source>
        <dbReference type="ARBA" id="ARBA00022737"/>
    </source>
</evidence>
<dbReference type="OMA" id="QPWGPYG"/>
<reference evidence="7" key="1">
    <citation type="submission" date="2007-04" db="EMBL/GenBank/DDBJ databases">
        <title>Annotation of Pediculus humanus corporis strain USDA.</title>
        <authorList>
            <person name="Kirkness E."/>
            <person name="Hannick L."/>
            <person name="Hass B."/>
            <person name="Bruggner R."/>
            <person name="Lawson D."/>
            <person name="Bidwell S."/>
            <person name="Joardar V."/>
            <person name="Caler E."/>
            <person name="Walenz B."/>
            <person name="Inman J."/>
            <person name="Schobel S."/>
            <person name="Galinsky K."/>
            <person name="Amedeo P."/>
            <person name="Strausberg R."/>
        </authorList>
    </citation>
    <scope>NUCLEOTIDE SEQUENCE</scope>
    <source>
        <strain evidence="7">USDA</strain>
    </source>
</reference>
<name>E0W0C9_PEDHC</name>
<feature type="compositionally biased region" description="Basic and acidic residues" evidence="5">
    <location>
        <begin position="302"/>
        <end position="313"/>
    </location>
</feature>
<gene>
    <name evidence="8" type="primary">8234604</name>
    <name evidence="7" type="ORF">Phum_PHUM550050</name>
</gene>
<organism>
    <name type="scientific">Pediculus humanus subsp. corporis</name>
    <name type="common">Body louse</name>
    <dbReference type="NCBI Taxonomy" id="121224"/>
    <lineage>
        <taxon>Eukaryota</taxon>
        <taxon>Metazoa</taxon>
        <taxon>Ecdysozoa</taxon>
        <taxon>Arthropoda</taxon>
        <taxon>Hexapoda</taxon>
        <taxon>Insecta</taxon>
        <taxon>Pterygota</taxon>
        <taxon>Neoptera</taxon>
        <taxon>Paraneoptera</taxon>
        <taxon>Psocodea</taxon>
        <taxon>Troctomorpha</taxon>
        <taxon>Phthiraptera</taxon>
        <taxon>Anoplura</taxon>
        <taxon>Pediculidae</taxon>
        <taxon>Pediculus</taxon>
    </lineage>
</organism>
<feature type="compositionally biased region" description="Basic and acidic residues" evidence="5">
    <location>
        <begin position="225"/>
        <end position="239"/>
    </location>
</feature>
<dbReference type="EC" id="3.1.2.15" evidence="7"/>
<dbReference type="SUPFAM" id="SSF54791">
    <property type="entry name" value="Eukaryotic type KH-domain (KH-domain type I)"/>
    <property type="match status" value="4"/>
</dbReference>
<dbReference type="HOGENOM" id="CLU_014285_1_0_1"/>
<dbReference type="STRING" id="121224.E0W0C9"/>
<dbReference type="PROSITE" id="PS50084">
    <property type="entry name" value="KH_TYPE_1"/>
    <property type="match status" value="4"/>
</dbReference>
<feature type="compositionally biased region" description="Gly residues" evidence="5">
    <location>
        <begin position="697"/>
        <end position="708"/>
    </location>
</feature>
<dbReference type="CDD" id="cd22398">
    <property type="entry name" value="KH-I_FUBP_rpt3"/>
    <property type="match status" value="1"/>
</dbReference>
<dbReference type="Pfam" id="PF00013">
    <property type="entry name" value="KH_1"/>
    <property type="match status" value="4"/>
</dbReference>
<feature type="compositionally biased region" description="Low complexity" evidence="5">
    <location>
        <begin position="127"/>
        <end position="137"/>
    </location>
</feature>
<keyword evidence="3" id="KW-0539">Nucleus</keyword>
<dbReference type="AlphaFoldDB" id="E0W0C9"/>
<dbReference type="eggNOG" id="KOG1676">
    <property type="taxonomic scope" value="Eukaryota"/>
</dbReference>
<dbReference type="KEGG" id="phu:Phum_PHUM550050"/>
<dbReference type="OrthoDB" id="5204190at2759"/>
<evidence type="ECO:0000256" key="5">
    <source>
        <dbReference type="SAM" id="MobiDB-lite"/>
    </source>
</evidence>
<dbReference type="EMBL" id="AAZO01006690">
    <property type="status" value="NOT_ANNOTATED_CDS"/>
    <property type="molecule type" value="Genomic_DNA"/>
</dbReference>
<proteinExistence type="predicted"/>
<dbReference type="Gene3D" id="3.30.1370.10">
    <property type="entry name" value="K Homology domain, type 1"/>
    <property type="match status" value="4"/>
</dbReference>
<dbReference type="EMBL" id="AAZO01006689">
    <property type="status" value="NOT_ANNOTATED_CDS"/>
    <property type="molecule type" value="Genomic_DNA"/>
</dbReference>
<feature type="domain" description="K Homology" evidence="6">
    <location>
        <begin position="151"/>
        <end position="222"/>
    </location>
</feature>
<evidence type="ECO:0000313" key="8">
    <source>
        <dbReference type="EnsemblMetazoa" id="PHUM550050-PA"/>
    </source>
</evidence>
<feature type="region of interest" description="Disordered" evidence="5">
    <location>
        <begin position="225"/>
        <end position="259"/>
    </location>
</feature>
<feature type="compositionally biased region" description="Polar residues" evidence="5">
    <location>
        <begin position="479"/>
        <end position="489"/>
    </location>
</feature>
<evidence type="ECO:0000256" key="1">
    <source>
        <dbReference type="ARBA" id="ARBA00004123"/>
    </source>
</evidence>
<dbReference type="EMBL" id="DS235858">
    <property type="protein sequence ID" value="EEB19085.1"/>
    <property type="molecule type" value="Genomic_DNA"/>
</dbReference>
<reference evidence="7" key="2">
    <citation type="submission" date="2007-04" db="EMBL/GenBank/DDBJ databases">
        <title>The genome of the human body louse.</title>
        <authorList>
            <consortium name="The Human Body Louse Genome Consortium"/>
            <person name="Kirkness E."/>
            <person name="Walenz B."/>
            <person name="Hass B."/>
            <person name="Bruggner R."/>
            <person name="Strausberg R."/>
        </authorList>
    </citation>
    <scope>NUCLEOTIDE SEQUENCE</scope>
    <source>
        <strain evidence="7">USDA</strain>
    </source>
</reference>
<feature type="region of interest" description="Disordered" evidence="5">
    <location>
        <begin position="637"/>
        <end position="708"/>
    </location>
</feature>
<dbReference type="GO" id="GO:0005634">
    <property type="term" value="C:nucleus"/>
    <property type="evidence" value="ECO:0007669"/>
    <property type="project" value="UniProtKB-SubCell"/>
</dbReference>
<reference evidence="8" key="3">
    <citation type="submission" date="2020-05" db="UniProtKB">
        <authorList>
            <consortium name="EnsemblMetazoa"/>
        </authorList>
    </citation>
    <scope>IDENTIFICATION</scope>
    <source>
        <strain evidence="8">USDA</strain>
    </source>
</reference>
<dbReference type="GeneID" id="8234604"/>
<evidence type="ECO:0000313" key="7">
    <source>
        <dbReference type="EMBL" id="EEB19085.1"/>
    </source>
</evidence>
<evidence type="ECO:0000313" key="9">
    <source>
        <dbReference type="Proteomes" id="UP000009046"/>
    </source>
</evidence>
<feature type="compositionally biased region" description="Polar residues" evidence="5">
    <location>
        <begin position="1"/>
        <end position="18"/>
    </location>
</feature>
<feature type="domain" description="K Homology" evidence="6">
    <location>
        <begin position="383"/>
        <end position="455"/>
    </location>
</feature>